<name>A0A1P8WJJ2_9PLAN</name>
<evidence type="ECO:0000259" key="7">
    <source>
        <dbReference type="Pfam" id="PF12823"/>
    </source>
</evidence>
<feature type="transmembrane region" description="Helical" evidence="6">
    <location>
        <begin position="45"/>
        <end position="64"/>
    </location>
</feature>
<comment type="subcellular location">
    <subcellularLocation>
        <location evidence="1">Cell membrane</location>
        <topology evidence="1">Multi-pass membrane protein</topology>
    </subcellularLocation>
</comment>
<proteinExistence type="predicted"/>
<organism evidence="8 9">
    <name type="scientific">Fuerstiella marisgermanici</name>
    <dbReference type="NCBI Taxonomy" id="1891926"/>
    <lineage>
        <taxon>Bacteria</taxon>
        <taxon>Pseudomonadati</taxon>
        <taxon>Planctomycetota</taxon>
        <taxon>Planctomycetia</taxon>
        <taxon>Planctomycetales</taxon>
        <taxon>Planctomycetaceae</taxon>
        <taxon>Fuerstiella</taxon>
    </lineage>
</organism>
<evidence type="ECO:0000256" key="2">
    <source>
        <dbReference type="ARBA" id="ARBA00022475"/>
    </source>
</evidence>
<dbReference type="KEGG" id="fmr:Fuma_03831"/>
<evidence type="ECO:0000256" key="3">
    <source>
        <dbReference type="ARBA" id="ARBA00022692"/>
    </source>
</evidence>
<keyword evidence="2" id="KW-1003">Cell membrane</keyword>
<dbReference type="STRING" id="1891926.Fuma_03831"/>
<keyword evidence="3 6" id="KW-0812">Transmembrane</keyword>
<dbReference type="AlphaFoldDB" id="A0A1P8WJJ2"/>
<protein>
    <submittedName>
        <fullName evidence="8">Integral membrane protein</fullName>
    </submittedName>
</protein>
<dbReference type="RefSeq" id="WP_218922205.1">
    <property type="nucleotide sequence ID" value="NZ_CP017641.1"/>
</dbReference>
<dbReference type="Proteomes" id="UP000187735">
    <property type="component" value="Chromosome"/>
</dbReference>
<accession>A0A1P8WJJ2</accession>
<evidence type="ECO:0000313" key="9">
    <source>
        <dbReference type="Proteomes" id="UP000187735"/>
    </source>
</evidence>
<gene>
    <name evidence="8" type="ORF">Fuma_03831</name>
</gene>
<dbReference type="InterPro" id="IPR023845">
    <property type="entry name" value="DUF3817_TM"/>
</dbReference>
<feature type="domain" description="DUF3817" evidence="7">
    <location>
        <begin position="10"/>
        <end position="97"/>
    </location>
</feature>
<dbReference type="PANTHER" id="PTHR40077">
    <property type="entry name" value="MEMBRANE PROTEIN-RELATED"/>
    <property type="match status" value="1"/>
</dbReference>
<sequence length="106" mass="11385">MPAINQPFLNKLRTFSIIEGISTLVLFGIAMPLKYLAEMPLAVRIVGSIHGVLFVGLVFMLMAAVSRVPISKGLAITGILAAIVPFGPFIFDGKLKRIGNMAELSE</sequence>
<evidence type="ECO:0000256" key="4">
    <source>
        <dbReference type="ARBA" id="ARBA00022989"/>
    </source>
</evidence>
<dbReference type="GO" id="GO:0005886">
    <property type="term" value="C:plasma membrane"/>
    <property type="evidence" value="ECO:0007669"/>
    <property type="project" value="UniProtKB-SubCell"/>
</dbReference>
<keyword evidence="4 6" id="KW-1133">Transmembrane helix</keyword>
<keyword evidence="9" id="KW-1185">Reference proteome</keyword>
<feature type="transmembrane region" description="Helical" evidence="6">
    <location>
        <begin position="70"/>
        <end position="91"/>
    </location>
</feature>
<dbReference type="NCBIfam" id="TIGR03954">
    <property type="entry name" value="integ_memb_HG"/>
    <property type="match status" value="1"/>
</dbReference>
<evidence type="ECO:0000313" key="8">
    <source>
        <dbReference type="EMBL" id="APZ94207.1"/>
    </source>
</evidence>
<evidence type="ECO:0000256" key="6">
    <source>
        <dbReference type="SAM" id="Phobius"/>
    </source>
</evidence>
<dbReference type="EMBL" id="CP017641">
    <property type="protein sequence ID" value="APZ94207.1"/>
    <property type="molecule type" value="Genomic_DNA"/>
</dbReference>
<keyword evidence="5 6" id="KW-0472">Membrane</keyword>
<reference evidence="8 9" key="1">
    <citation type="journal article" date="2016" name="Front. Microbiol.">
        <title>Fuerstia marisgermanicae gen. nov., sp. nov., an Unusual Member of the Phylum Planctomycetes from the German Wadden Sea.</title>
        <authorList>
            <person name="Kohn T."/>
            <person name="Heuer A."/>
            <person name="Jogler M."/>
            <person name="Vollmers J."/>
            <person name="Boedeker C."/>
            <person name="Bunk B."/>
            <person name="Rast P."/>
            <person name="Borchert D."/>
            <person name="Glockner I."/>
            <person name="Freese H.M."/>
            <person name="Klenk H.P."/>
            <person name="Overmann J."/>
            <person name="Kaster A.K."/>
            <person name="Rohde M."/>
            <person name="Wiegand S."/>
            <person name="Jogler C."/>
        </authorList>
    </citation>
    <scope>NUCLEOTIDE SEQUENCE [LARGE SCALE GENOMIC DNA]</scope>
    <source>
        <strain evidence="8 9">NH11</strain>
    </source>
</reference>
<evidence type="ECO:0000256" key="5">
    <source>
        <dbReference type="ARBA" id="ARBA00023136"/>
    </source>
</evidence>
<dbReference type="Pfam" id="PF12823">
    <property type="entry name" value="DUF3817"/>
    <property type="match status" value="1"/>
</dbReference>
<dbReference type="PANTHER" id="PTHR40077:SF1">
    <property type="entry name" value="MEMBRANE PROTEIN"/>
    <property type="match status" value="1"/>
</dbReference>
<evidence type="ECO:0000256" key="1">
    <source>
        <dbReference type="ARBA" id="ARBA00004651"/>
    </source>
</evidence>
<feature type="transmembrane region" description="Helical" evidence="6">
    <location>
        <begin position="12"/>
        <end position="33"/>
    </location>
</feature>